<feature type="domain" description="Myb-like" evidence="2">
    <location>
        <begin position="52"/>
        <end position="122"/>
    </location>
</feature>
<feature type="region of interest" description="Disordered" evidence="1">
    <location>
        <begin position="181"/>
        <end position="222"/>
    </location>
</feature>
<evidence type="ECO:0000313" key="3">
    <source>
        <dbReference type="Proteomes" id="UP000694864"/>
    </source>
</evidence>
<dbReference type="InterPro" id="IPR001005">
    <property type="entry name" value="SANT/Myb"/>
</dbReference>
<evidence type="ECO:0000256" key="1">
    <source>
        <dbReference type="SAM" id="MobiDB-lite"/>
    </source>
</evidence>
<dbReference type="PANTHER" id="PTHR45023">
    <property type="match status" value="1"/>
</dbReference>
<dbReference type="PROSITE" id="PS50090">
    <property type="entry name" value="MYB_LIKE"/>
    <property type="match status" value="1"/>
</dbReference>
<dbReference type="GeneID" id="104767685"/>
<dbReference type="RefSeq" id="XP_010489976.1">
    <property type="nucleotide sequence ID" value="XM_010491674.1"/>
</dbReference>
<reference evidence="4" key="2">
    <citation type="submission" date="2025-08" db="UniProtKB">
        <authorList>
            <consortium name="RefSeq"/>
        </authorList>
    </citation>
    <scope>IDENTIFICATION</scope>
    <source>
        <tissue evidence="4">Leaf</tissue>
    </source>
</reference>
<organism evidence="3 4">
    <name type="scientific">Camelina sativa</name>
    <name type="common">False flax</name>
    <name type="synonym">Myagrum sativum</name>
    <dbReference type="NCBI Taxonomy" id="90675"/>
    <lineage>
        <taxon>Eukaryota</taxon>
        <taxon>Viridiplantae</taxon>
        <taxon>Streptophyta</taxon>
        <taxon>Embryophyta</taxon>
        <taxon>Tracheophyta</taxon>
        <taxon>Spermatophyta</taxon>
        <taxon>Magnoliopsida</taxon>
        <taxon>eudicotyledons</taxon>
        <taxon>Gunneridae</taxon>
        <taxon>Pentapetalae</taxon>
        <taxon>rosids</taxon>
        <taxon>malvids</taxon>
        <taxon>Brassicales</taxon>
        <taxon>Brassicaceae</taxon>
        <taxon>Camelineae</taxon>
        <taxon>Camelina</taxon>
    </lineage>
</organism>
<reference evidence="3" key="1">
    <citation type="journal article" date="2014" name="Nat. Commun.">
        <title>The emerging biofuel crop Camelina sativa retains a highly undifferentiated hexaploid genome structure.</title>
        <authorList>
            <person name="Kagale S."/>
            <person name="Koh C."/>
            <person name="Nixon J."/>
            <person name="Bollina V."/>
            <person name="Clarke W.E."/>
            <person name="Tuteja R."/>
            <person name="Spillane C."/>
            <person name="Robinson S.J."/>
            <person name="Links M.G."/>
            <person name="Clarke C."/>
            <person name="Higgins E.E."/>
            <person name="Huebert T."/>
            <person name="Sharpe A.G."/>
            <person name="Parkin I.A."/>
        </authorList>
    </citation>
    <scope>NUCLEOTIDE SEQUENCE [LARGE SCALE GENOMIC DNA]</scope>
    <source>
        <strain evidence="3">cv. DH55</strain>
    </source>
</reference>
<feature type="compositionally biased region" description="Polar residues" evidence="1">
    <location>
        <begin position="14"/>
        <end position="23"/>
    </location>
</feature>
<name>A0ABM0XRR1_CAMSA</name>
<accession>A0ABM0XRR1</accession>
<keyword evidence="3" id="KW-1185">Reference proteome</keyword>
<protein>
    <submittedName>
        <fullName evidence="4">Glutathione S-transferase T3-like</fullName>
    </submittedName>
</protein>
<dbReference type="PANTHER" id="PTHR45023:SF4">
    <property type="entry name" value="GLYCINE-RICH PROTEIN-RELATED"/>
    <property type="match status" value="1"/>
</dbReference>
<evidence type="ECO:0000259" key="2">
    <source>
        <dbReference type="PROSITE" id="PS50090"/>
    </source>
</evidence>
<sequence length="292" mass="33364">MNPFSHPPGFMDLLNSQGETHTNPYDIDSPSIELGESQVPAFSTQCSDAQHEDRRSRNKWAPADDILLISAWLNTSKDPIVSNEQKRASFWKRIADYFNENLKDARQRREVSHCKQRWGKINDIVCKFVGCYEAATKEKSSGQNENDVMKLANDIYYNDYNLKFTLEHAWRELRHDQKWCSPSTTNRTGTAKRRKVGDGSGQSSNSEPMTRPPGVKSCKGKSKKNVNETFPIVEDGKYLSELEAIYELKEKDLALREKISNRSMLEMILAKTEPLSDIDIALKNKLINDLLS</sequence>
<feature type="region of interest" description="Disordered" evidence="1">
    <location>
        <begin position="1"/>
        <end position="30"/>
    </location>
</feature>
<gene>
    <name evidence="4" type="primary">LOC104767685</name>
</gene>
<proteinExistence type="predicted"/>
<dbReference type="Proteomes" id="UP000694864">
    <property type="component" value="Chromosome 19"/>
</dbReference>
<evidence type="ECO:0000313" key="4">
    <source>
        <dbReference type="RefSeq" id="XP_010489976.1"/>
    </source>
</evidence>